<protein>
    <recommendedName>
        <fullName evidence="2">Phospholipid/glycerol acyltransferase domain-containing protein</fullName>
    </recommendedName>
</protein>
<dbReference type="InterPro" id="IPR002123">
    <property type="entry name" value="Plipid/glycerol_acylTrfase"/>
</dbReference>
<evidence type="ECO:0000313" key="4">
    <source>
        <dbReference type="Proteomes" id="UP000256328"/>
    </source>
</evidence>
<evidence type="ECO:0000256" key="1">
    <source>
        <dbReference type="SAM" id="Phobius"/>
    </source>
</evidence>
<feature type="transmembrane region" description="Helical" evidence="1">
    <location>
        <begin position="475"/>
        <end position="498"/>
    </location>
</feature>
<comment type="caution">
    <text evidence="3">The sequence shown here is derived from an EMBL/GenBank/DDBJ whole genome shotgun (WGS) entry which is preliminary data.</text>
</comment>
<feature type="transmembrane region" description="Helical" evidence="1">
    <location>
        <begin position="430"/>
        <end position="454"/>
    </location>
</feature>
<dbReference type="Proteomes" id="UP000256328">
    <property type="component" value="Unassembled WGS sequence"/>
</dbReference>
<proteinExistence type="predicted"/>
<keyword evidence="4" id="KW-1185">Reference proteome</keyword>
<gene>
    <name evidence="3" type="ORF">BP5796_02942</name>
</gene>
<feature type="domain" description="Phospholipid/glycerol acyltransferase" evidence="2">
    <location>
        <begin position="48"/>
        <end position="272"/>
    </location>
</feature>
<evidence type="ECO:0000313" key="3">
    <source>
        <dbReference type="EMBL" id="RDW87248.1"/>
    </source>
</evidence>
<dbReference type="EMBL" id="PDLN01000004">
    <property type="protein sequence ID" value="RDW87248.1"/>
    <property type="molecule type" value="Genomic_DNA"/>
</dbReference>
<dbReference type="GO" id="GO:0008654">
    <property type="term" value="P:phospholipid biosynthetic process"/>
    <property type="evidence" value="ECO:0007669"/>
    <property type="project" value="TreeGrafter"/>
</dbReference>
<feature type="transmembrane region" description="Helical" evidence="1">
    <location>
        <begin position="518"/>
        <end position="539"/>
    </location>
</feature>
<keyword evidence="1" id="KW-0812">Transmembrane</keyword>
<keyword evidence="1" id="KW-1133">Transmembrane helix</keyword>
<accession>A0A3D8SN80</accession>
<dbReference type="SMART" id="SM00563">
    <property type="entry name" value="PlsC"/>
    <property type="match status" value="1"/>
</dbReference>
<keyword evidence="1" id="KW-0472">Membrane</keyword>
<dbReference type="GO" id="GO:0004366">
    <property type="term" value="F:glycerol-3-phosphate O-acyltransferase activity"/>
    <property type="evidence" value="ECO:0007669"/>
    <property type="project" value="TreeGrafter"/>
</dbReference>
<dbReference type="GO" id="GO:0016287">
    <property type="term" value="F:glycerone-phosphate O-acyltransferase activity"/>
    <property type="evidence" value="ECO:0007669"/>
    <property type="project" value="TreeGrafter"/>
</dbReference>
<organism evidence="3 4">
    <name type="scientific">Coleophoma crateriformis</name>
    <dbReference type="NCBI Taxonomy" id="565419"/>
    <lineage>
        <taxon>Eukaryota</taxon>
        <taxon>Fungi</taxon>
        <taxon>Dikarya</taxon>
        <taxon>Ascomycota</taxon>
        <taxon>Pezizomycotina</taxon>
        <taxon>Leotiomycetes</taxon>
        <taxon>Helotiales</taxon>
        <taxon>Dermateaceae</taxon>
        <taxon>Coleophoma</taxon>
    </lineage>
</organism>
<dbReference type="SUPFAM" id="SSF69593">
    <property type="entry name" value="Glycerol-3-phosphate (1)-acyltransferase"/>
    <property type="match status" value="2"/>
</dbReference>
<evidence type="ECO:0000259" key="2">
    <source>
        <dbReference type="SMART" id="SM00563"/>
    </source>
</evidence>
<dbReference type="AlphaFoldDB" id="A0A3D8SN80"/>
<dbReference type="InterPro" id="IPR052744">
    <property type="entry name" value="GPAT/DAPAT"/>
</dbReference>
<dbReference type="OrthoDB" id="2427554at2759"/>
<dbReference type="PANTHER" id="PTHR31605:SF0">
    <property type="entry name" value="GLYCEROL-3-PHOSPHATE O-ACYLTRANSFERASE 1"/>
    <property type="match status" value="1"/>
</dbReference>
<dbReference type="Pfam" id="PF01553">
    <property type="entry name" value="Acyltransferase"/>
    <property type="match status" value="2"/>
</dbReference>
<dbReference type="PANTHER" id="PTHR31605">
    <property type="entry name" value="GLYCEROL-3-PHOSPHATE O-ACYLTRANSFERASE 1"/>
    <property type="match status" value="1"/>
</dbReference>
<sequence length="628" mass="69101">MKTLTAQAPAASWMYDVVLKVFACMVNIFFREIQVRGTRRVPASGPIILVAGPHANQFVDSVILMRVLRSLNRRVSWLMAEKSFHRPFIGSMANLMGAVPISRAMDVAKSGKGTIYLPDPASNPLLLKGIGTDFTGPDFQPGCSIYLPSINGESQKLDIAQIHGPDMISLKLAPVHSDAIFQLTGGNSLTSESLPGYQGSKYKVAPHIDQTNVYNAVFQRLESGGCIGIFPEGGSHDRTSLLPLKAGIAIMALGSLARGTPVTIVPVGMNYFSAHKFRSRAVIEFGDAVSIPASLIQDFQAGKKRDAVGNVMSRISEALTSVTVSAPDYDTLMLIHIARHLYLNGMFHHCSNAKPSLASTTELNRRLLKGYNNYSHTPEMMLLTKNLKAYRASLRKFQLTDRQLLATTSDHTHFPLVFLLPKLLYRLLKLVILSILTLPGLLLFSPVFLLTSYISRRKTAQALAESSVKVRGFDVMATWKILISGGLAPLFYTFYAVVAVVLNTHNHAYGCFPAGTPTWAIVLSTYAILPSITYAALIFGEQGMDLLKSLYPLVLSVSPRSASMLKELRAERQRLVLQVQETVNLFGADLFPDCDEVEKWRLRGPRSMYAYVSPLSENQDLGNLDEFI</sequence>
<reference evidence="3 4" key="1">
    <citation type="journal article" date="2018" name="IMA Fungus">
        <title>IMA Genome-F 9: Draft genome sequence of Annulohypoxylon stygium, Aspergillus mulundensis, Berkeleyomyces basicola (syn. Thielaviopsis basicola), Ceratocystis smalleyi, two Cercospora beticola strains, Coleophoma cylindrospora, Fusarium fracticaudum, Phialophora cf. hyalina, and Morchella septimelata.</title>
        <authorList>
            <person name="Wingfield B.D."/>
            <person name="Bills G.F."/>
            <person name="Dong Y."/>
            <person name="Huang W."/>
            <person name="Nel W.J."/>
            <person name="Swalarsk-Parry B.S."/>
            <person name="Vaghefi N."/>
            <person name="Wilken P.M."/>
            <person name="An Z."/>
            <person name="de Beer Z.W."/>
            <person name="De Vos L."/>
            <person name="Chen L."/>
            <person name="Duong T.A."/>
            <person name="Gao Y."/>
            <person name="Hammerbacher A."/>
            <person name="Kikkert J.R."/>
            <person name="Li Y."/>
            <person name="Li H."/>
            <person name="Li K."/>
            <person name="Li Q."/>
            <person name="Liu X."/>
            <person name="Ma X."/>
            <person name="Naidoo K."/>
            <person name="Pethybridge S.J."/>
            <person name="Sun J."/>
            <person name="Steenkamp E.T."/>
            <person name="van der Nest M.A."/>
            <person name="van Wyk S."/>
            <person name="Wingfield M.J."/>
            <person name="Xiong C."/>
            <person name="Yue Q."/>
            <person name="Zhang X."/>
        </authorList>
    </citation>
    <scope>NUCLEOTIDE SEQUENCE [LARGE SCALE GENOMIC DNA]</scope>
    <source>
        <strain evidence="3 4">BP5796</strain>
    </source>
</reference>
<name>A0A3D8SN80_9HELO</name>